<evidence type="ECO:0000256" key="16">
    <source>
        <dbReference type="SAM" id="MobiDB-lite"/>
    </source>
</evidence>
<evidence type="ECO:0000256" key="2">
    <source>
        <dbReference type="ARBA" id="ARBA00004496"/>
    </source>
</evidence>
<dbReference type="Gene3D" id="1.20.5.500">
    <property type="entry name" value="Single helix bin"/>
    <property type="match status" value="1"/>
</dbReference>
<evidence type="ECO:0000256" key="8">
    <source>
        <dbReference type="ARBA" id="ARBA00023242"/>
    </source>
</evidence>
<evidence type="ECO:0000256" key="4">
    <source>
        <dbReference type="ARBA" id="ARBA00022490"/>
    </source>
</evidence>
<evidence type="ECO:0000256" key="14">
    <source>
        <dbReference type="RuleBase" id="RU000685"/>
    </source>
</evidence>
<dbReference type="FunFam" id="1.20.5.170:FF:000004">
    <property type="entry name" value="Keratin, type II cytoskeletal 5"/>
    <property type="match status" value="1"/>
</dbReference>
<dbReference type="SUPFAM" id="SSF64593">
    <property type="entry name" value="Intermediate filament protein, coiled coil region"/>
    <property type="match status" value="3"/>
</dbReference>
<keyword evidence="6 14" id="KW-0403">Intermediate filament</keyword>
<dbReference type="Bgee" id="ENSLACG00000017709">
    <property type="expression patterns" value="Expressed in pelvic fin and 5 other cell types or tissues"/>
</dbReference>
<feature type="compositionally biased region" description="Low complexity" evidence="16">
    <location>
        <begin position="472"/>
        <end position="483"/>
    </location>
</feature>
<keyword evidence="5" id="KW-0416">Keratin</keyword>
<dbReference type="GO" id="GO:0045095">
    <property type="term" value="C:keratin filament"/>
    <property type="evidence" value="ECO:0007669"/>
    <property type="project" value="InterPro"/>
</dbReference>
<evidence type="ECO:0000256" key="9">
    <source>
        <dbReference type="ARBA" id="ARBA00037766"/>
    </source>
</evidence>
<dbReference type="GO" id="GO:0016363">
    <property type="term" value="C:nuclear matrix"/>
    <property type="evidence" value="ECO:0007669"/>
    <property type="project" value="UniProtKB-SubCell"/>
</dbReference>
<name>H3BE29_LATCH</name>
<dbReference type="GO" id="GO:0005654">
    <property type="term" value="C:nucleoplasm"/>
    <property type="evidence" value="ECO:0007669"/>
    <property type="project" value="UniProtKB-SubCell"/>
</dbReference>
<evidence type="ECO:0000256" key="7">
    <source>
        <dbReference type="ARBA" id="ARBA00023054"/>
    </source>
</evidence>
<evidence type="ECO:0000256" key="5">
    <source>
        <dbReference type="ARBA" id="ARBA00022744"/>
    </source>
</evidence>
<evidence type="ECO:0000313" key="18">
    <source>
        <dbReference type="Ensembl" id="ENSLACP00000020150.1"/>
    </source>
</evidence>
<keyword evidence="19" id="KW-1185">Reference proteome</keyword>
<dbReference type="PANTHER" id="PTHR45616:SF26">
    <property type="entry name" value="KERATIN, TYPE II CYTOSKELETAL 8"/>
    <property type="match status" value="1"/>
</dbReference>
<evidence type="ECO:0000256" key="15">
    <source>
        <dbReference type="SAM" id="Coils"/>
    </source>
</evidence>
<reference evidence="18" key="2">
    <citation type="submission" date="2025-08" db="UniProtKB">
        <authorList>
            <consortium name="Ensembl"/>
        </authorList>
    </citation>
    <scope>IDENTIFICATION</scope>
</reference>
<dbReference type="Gene3D" id="1.20.5.170">
    <property type="match status" value="1"/>
</dbReference>
<dbReference type="Ensembl" id="ENSLACT00000020288.1">
    <property type="protein sequence ID" value="ENSLACP00000020150.1"/>
    <property type="gene ID" value="ENSLACG00000017709.1"/>
</dbReference>
<reference evidence="18" key="3">
    <citation type="submission" date="2025-09" db="UniProtKB">
        <authorList>
            <consortium name="Ensembl"/>
        </authorList>
    </citation>
    <scope>IDENTIFICATION</scope>
</reference>
<dbReference type="HOGENOM" id="CLU_012560_6_1_1"/>
<sequence>RVVRSGNVGPRTFTSFSAVGSGMGSKASLGSFNLASGTSGGSYGFNRAYNGAASGLGGYSGGSVGWRGGLGAGYGMGLGNVSPGGITAVTINQKLLAPLNLEIDPRIQVVRTEEKEQIKTLNNRFASFIDKVRFLEQQNKMLDTKWQLLQSQGPTGKSNLDAMFEAYINNLRRQKEALSQEKLKLENELEKMEGTVEDFRTKYEDEINKRTDMENEFILIKKDVDDAYLNKAELEAKLESLTEEIDFLKQLYEEELRELQAQVQDTSVIVAMDNSRNLDMDGILEEVKAQYEQMANNSRKETEAYYQNKIKEVTASAGQHGDNLRSTKQEINEMNRCISRLQNEIQSLKDQRAKLEAGIAEAEEKGELAVRDAKDKIAELEAALQKAKQNMAQMVRDYQELMNIKLALDIEIVTYRKLLEGEEGSLSHAVRNVIMYNQTVSGYGAAGGSAGFGGYRSAYSTSSGLGGPTRYSSTSSISRSKASTTPSKRNLVVVKKIEAQQGKIVSETSNYLQN</sequence>
<accession>H3BE29</accession>
<dbReference type="SMART" id="SM01391">
    <property type="entry name" value="Filament"/>
    <property type="match status" value="1"/>
</dbReference>
<keyword evidence="7 15" id="KW-0175">Coiled coil</keyword>
<evidence type="ECO:0000313" key="19">
    <source>
        <dbReference type="Proteomes" id="UP000008672"/>
    </source>
</evidence>
<evidence type="ECO:0000256" key="11">
    <source>
        <dbReference type="ARBA" id="ARBA00042886"/>
    </source>
</evidence>
<dbReference type="eggNOG" id="ENOG502QURK">
    <property type="taxonomic scope" value="Eukaryota"/>
</dbReference>
<evidence type="ECO:0000256" key="3">
    <source>
        <dbReference type="ARBA" id="ARBA00004642"/>
    </source>
</evidence>
<feature type="region of interest" description="Disordered" evidence="16">
    <location>
        <begin position="463"/>
        <end position="483"/>
    </location>
</feature>
<gene>
    <name evidence="18" type="primary">LOC102349393</name>
</gene>
<dbReference type="InterPro" id="IPR032444">
    <property type="entry name" value="Keratin_2_head"/>
</dbReference>
<comment type="function">
    <text evidence="9">Together with KRT19, helps to link the contractile apparatus to dystrophin at the costameres of striated muscle.</text>
</comment>
<dbReference type="OMA" id="YKETAHH"/>
<reference evidence="19" key="1">
    <citation type="submission" date="2011-08" db="EMBL/GenBank/DDBJ databases">
        <title>The draft genome of Latimeria chalumnae.</title>
        <authorList>
            <person name="Di Palma F."/>
            <person name="Alfoldi J."/>
            <person name="Johnson J."/>
            <person name="Berlin A."/>
            <person name="Gnerre S."/>
            <person name="Jaffe D."/>
            <person name="MacCallum I."/>
            <person name="Young S."/>
            <person name="Walker B.J."/>
            <person name="Lander E."/>
            <person name="Lindblad-Toh K."/>
        </authorList>
    </citation>
    <scope>NUCLEOTIDE SEQUENCE [LARGE SCALE GENOMIC DNA]</scope>
    <source>
        <strain evidence="19">Wild caught</strain>
    </source>
</reference>
<evidence type="ECO:0000259" key="17">
    <source>
        <dbReference type="PROSITE" id="PS51842"/>
    </source>
</evidence>
<organism evidence="18 19">
    <name type="scientific">Latimeria chalumnae</name>
    <name type="common">Coelacanth</name>
    <dbReference type="NCBI Taxonomy" id="7897"/>
    <lineage>
        <taxon>Eukaryota</taxon>
        <taxon>Metazoa</taxon>
        <taxon>Chordata</taxon>
        <taxon>Craniata</taxon>
        <taxon>Vertebrata</taxon>
        <taxon>Euteleostomi</taxon>
        <taxon>Coelacanthiformes</taxon>
        <taxon>Coelacanthidae</taxon>
        <taxon>Latimeria</taxon>
    </lineage>
</organism>
<proteinExistence type="inferred from homology"/>
<dbReference type="PROSITE" id="PS00226">
    <property type="entry name" value="IF_ROD_1"/>
    <property type="match status" value="1"/>
</dbReference>
<keyword evidence="4" id="KW-0963">Cytoplasm</keyword>
<dbReference type="Pfam" id="PF16208">
    <property type="entry name" value="Keratin_2_head"/>
    <property type="match status" value="1"/>
</dbReference>
<evidence type="ECO:0000256" key="6">
    <source>
        <dbReference type="ARBA" id="ARBA00022754"/>
    </source>
</evidence>
<dbReference type="GO" id="GO:0005737">
    <property type="term" value="C:cytoplasm"/>
    <property type="evidence" value="ECO:0007669"/>
    <property type="project" value="UniProtKB-SubCell"/>
</dbReference>
<keyword evidence="8" id="KW-0539">Nucleus</keyword>
<dbReference type="InterPro" id="IPR018039">
    <property type="entry name" value="IF_conserved"/>
</dbReference>
<dbReference type="Proteomes" id="UP000008672">
    <property type="component" value="Unassembled WGS sequence"/>
</dbReference>
<evidence type="ECO:0000256" key="12">
    <source>
        <dbReference type="ARBA" id="ARBA00042964"/>
    </source>
</evidence>
<dbReference type="InParanoid" id="H3BE29"/>
<protein>
    <recommendedName>
        <fullName evidence="10">Keratin, type II cytoskeletal 8</fullName>
    </recommendedName>
    <alternativeName>
        <fullName evidence="12">Cytokeratin-8</fullName>
    </alternativeName>
    <alternativeName>
        <fullName evidence="11">Keratin-8</fullName>
    </alternativeName>
</protein>
<dbReference type="STRING" id="7897.ENSLACP00000020150"/>
<dbReference type="InterPro" id="IPR039008">
    <property type="entry name" value="IF_rod_dom"/>
</dbReference>
<feature type="coiled-coil region" evidence="15">
    <location>
        <begin position="168"/>
        <end position="404"/>
    </location>
</feature>
<feature type="domain" description="IF rod" evidence="17">
    <location>
        <begin position="114"/>
        <end position="426"/>
    </location>
</feature>
<comment type="subcellular location">
    <subcellularLocation>
        <location evidence="2">Cytoplasm</location>
    </subcellularLocation>
    <subcellularLocation>
        <location evidence="1">Nucleus matrix</location>
    </subcellularLocation>
    <subcellularLocation>
        <location evidence="3">Nucleus</location>
        <location evidence="3">Nucleoplasm</location>
    </subcellularLocation>
</comment>
<evidence type="ECO:0000256" key="10">
    <source>
        <dbReference type="ARBA" id="ARBA00039429"/>
    </source>
</evidence>
<evidence type="ECO:0000256" key="1">
    <source>
        <dbReference type="ARBA" id="ARBA00004109"/>
    </source>
</evidence>
<dbReference type="AlphaFoldDB" id="H3BE29"/>
<evidence type="ECO:0000256" key="13">
    <source>
        <dbReference type="ARBA" id="ARBA00061646"/>
    </source>
</evidence>
<dbReference type="PROSITE" id="PS51842">
    <property type="entry name" value="IF_ROD_2"/>
    <property type="match status" value="1"/>
</dbReference>
<dbReference type="FunFam" id="1.20.5.500:FF:000001">
    <property type="entry name" value="Type II keratin 23"/>
    <property type="match status" value="1"/>
</dbReference>
<dbReference type="PRINTS" id="PR01276">
    <property type="entry name" value="TYPE2KERATIN"/>
</dbReference>
<dbReference type="GeneTree" id="ENSGT00940000161090"/>
<dbReference type="EMBL" id="AFYH01001331">
    <property type="status" value="NOT_ANNOTATED_CDS"/>
    <property type="molecule type" value="Genomic_DNA"/>
</dbReference>
<dbReference type="Pfam" id="PF00038">
    <property type="entry name" value="Filament"/>
    <property type="match status" value="1"/>
</dbReference>
<dbReference type="EMBL" id="AFYH01001330">
    <property type="status" value="NOT_ANNOTATED_CDS"/>
    <property type="molecule type" value="Genomic_DNA"/>
</dbReference>
<dbReference type="Gene3D" id="1.20.5.1160">
    <property type="entry name" value="Vasodilator-stimulated phosphoprotein"/>
    <property type="match status" value="1"/>
</dbReference>
<comment type="similarity">
    <text evidence="13 14">Belongs to the intermediate filament family.</text>
</comment>
<dbReference type="PANTHER" id="PTHR45616">
    <property type="entry name" value="GATA-TYPE DOMAIN-CONTAINING PROTEIN"/>
    <property type="match status" value="1"/>
</dbReference>
<dbReference type="InterPro" id="IPR003054">
    <property type="entry name" value="Keratin_II"/>
</dbReference>
<dbReference type="FunFam" id="1.20.5.1160:FF:000001">
    <property type="entry name" value="Keratin type II"/>
    <property type="match status" value="1"/>
</dbReference>